<dbReference type="Pfam" id="PF04278">
    <property type="entry name" value="Tic22"/>
    <property type="match status" value="2"/>
</dbReference>
<dbReference type="GO" id="GO:0009507">
    <property type="term" value="C:chloroplast"/>
    <property type="evidence" value="ECO:0007669"/>
    <property type="project" value="UniProtKB-SubCell"/>
</dbReference>
<name>A0AAV8UZV8_9RHOD</name>
<evidence type="ECO:0000313" key="7">
    <source>
        <dbReference type="Proteomes" id="UP001157974"/>
    </source>
</evidence>
<dbReference type="PROSITE" id="PS50005">
    <property type="entry name" value="TPR"/>
    <property type="match status" value="1"/>
</dbReference>
<dbReference type="Gene3D" id="1.25.40.10">
    <property type="entry name" value="Tetratricopeptide repeat domain"/>
    <property type="match status" value="1"/>
</dbReference>
<comment type="caution">
    <text evidence="6">The sequence shown here is derived from an EMBL/GenBank/DDBJ whole genome shotgun (WGS) entry which is preliminary data.</text>
</comment>
<feature type="compositionally biased region" description="Basic and acidic residues" evidence="5">
    <location>
        <begin position="235"/>
        <end position="248"/>
    </location>
</feature>
<evidence type="ECO:0000256" key="4">
    <source>
        <dbReference type="PROSITE-ProRule" id="PRU00339"/>
    </source>
</evidence>
<dbReference type="GO" id="GO:0015031">
    <property type="term" value="P:protein transport"/>
    <property type="evidence" value="ECO:0007669"/>
    <property type="project" value="InterPro"/>
</dbReference>
<sequence length="634" mass="69422">MVENAEATEAVVSGENSTKGMSRAVKDLRDAGNAHVAKGAWSRAINCYNKAIELDGNSAPLFSNRAAAEYLNQAYDAAFEDSLKAISIDPTWWKGYKWKGLSLIKLKRWVEAVEVLEKACEQFSDVAELNENLETARNELEHAQNLLYVLPGPEMMKKLDGIPVFIVTDEQGQPFFITYEDGQQVCTFYFQHSDAVSTLDWIKEENPSLGERAVVVVISLSQAFQMAQDTQQQYQKEEEAAAAKKAAEAETQGEENAVENGENEKPAGEEPAPETQEAESKPSATTEESTGDAEIAAGAVEPKAGGEDAEKAKDDDVLDADVPLAFQFRPELSQVEAAVELHNNESLRKLFKPELSEESTEGQGKEGGEESKDEKEDSAKVADSPVTPDVEEPKKEEAEPVAETETAEAEKPEDVAAADADPNEEEVTVDNFNGIPIFQARGLTLLLSGKRFIPLFFSKKDLEDAWIQLNKTVTEGIPEETEIDVGTLEEVLRRMVDGDAKEFENVIFVPTHKSLEKVGRDFPLDHLTNSAFFGRKKMSAFVEAKKIAAVGGSKEAVREAIQKELIQRVDKERYAEQLDSISKSVKKPVINKPIASKAAVKPRKKRDPLAARTAQVSAAASTPDAPSDNTPASS</sequence>
<dbReference type="SMART" id="SM00028">
    <property type="entry name" value="TPR"/>
    <property type="match status" value="3"/>
</dbReference>
<dbReference type="InterPro" id="IPR007378">
    <property type="entry name" value="Tic22-like"/>
</dbReference>
<feature type="compositionally biased region" description="Low complexity" evidence="5">
    <location>
        <begin position="610"/>
        <end position="628"/>
    </location>
</feature>
<dbReference type="Pfam" id="PF13414">
    <property type="entry name" value="TPR_11"/>
    <property type="match status" value="1"/>
</dbReference>
<dbReference type="PANTHER" id="PTHR33926">
    <property type="entry name" value="PROTEIN TIC 22, CHLOROPLASTIC"/>
    <property type="match status" value="1"/>
</dbReference>
<dbReference type="Gene3D" id="3.40.1350.100">
    <property type="match status" value="2"/>
</dbReference>
<keyword evidence="2" id="KW-0150">Chloroplast</keyword>
<dbReference type="AlphaFoldDB" id="A0AAV8UZV8"/>
<gene>
    <name evidence="6" type="ORF">NDN08_003115</name>
</gene>
<evidence type="ECO:0008006" key="8">
    <source>
        <dbReference type="Google" id="ProtNLM"/>
    </source>
</evidence>
<dbReference type="PANTHER" id="PTHR33926:SF4">
    <property type="entry name" value="PROTEIN TIC 22, CHLOROPLASTIC"/>
    <property type="match status" value="1"/>
</dbReference>
<keyword evidence="3" id="KW-0934">Plastid</keyword>
<evidence type="ECO:0000256" key="2">
    <source>
        <dbReference type="ARBA" id="ARBA00022528"/>
    </source>
</evidence>
<accession>A0AAV8UZV8</accession>
<comment type="subcellular location">
    <subcellularLocation>
        <location evidence="1">Plastid</location>
        <location evidence="1">Chloroplast</location>
    </subcellularLocation>
</comment>
<keyword evidence="7" id="KW-1185">Reference proteome</keyword>
<evidence type="ECO:0000256" key="3">
    <source>
        <dbReference type="ARBA" id="ARBA00022640"/>
    </source>
</evidence>
<dbReference type="InterPro" id="IPR011990">
    <property type="entry name" value="TPR-like_helical_dom_sf"/>
</dbReference>
<feature type="region of interest" description="Disordered" evidence="5">
    <location>
        <begin position="235"/>
        <end position="316"/>
    </location>
</feature>
<feature type="compositionally biased region" description="Basic and acidic residues" evidence="5">
    <location>
        <begin position="363"/>
        <end position="380"/>
    </location>
</feature>
<protein>
    <recommendedName>
        <fullName evidence="8">Cns1/TTC4 wheel domain-containing protein</fullName>
    </recommendedName>
</protein>
<feature type="region of interest" description="Disordered" evidence="5">
    <location>
        <begin position="344"/>
        <end position="423"/>
    </location>
</feature>
<feature type="region of interest" description="Disordered" evidence="5">
    <location>
        <begin position="596"/>
        <end position="634"/>
    </location>
</feature>
<feature type="repeat" description="TPR" evidence="4">
    <location>
        <begin position="25"/>
        <end position="58"/>
    </location>
</feature>
<feature type="compositionally biased region" description="Basic and acidic residues" evidence="5">
    <location>
        <begin position="304"/>
        <end position="315"/>
    </location>
</feature>
<feature type="compositionally biased region" description="Basic and acidic residues" evidence="5">
    <location>
        <begin position="344"/>
        <end position="355"/>
    </location>
</feature>
<dbReference type="EMBL" id="JAMWBK010000003">
    <property type="protein sequence ID" value="KAJ8906622.1"/>
    <property type="molecule type" value="Genomic_DNA"/>
</dbReference>
<evidence type="ECO:0000313" key="6">
    <source>
        <dbReference type="EMBL" id="KAJ8906622.1"/>
    </source>
</evidence>
<keyword evidence="4" id="KW-0802">TPR repeat</keyword>
<dbReference type="InterPro" id="IPR019734">
    <property type="entry name" value="TPR_rpt"/>
</dbReference>
<dbReference type="SUPFAM" id="SSF48452">
    <property type="entry name" value="TPR-like"/>
    <property type="match status" value="1"/>
</dbReference>
<dbReference type="Proteomes" id="UP001157974">
    <property type="component" value="Unassembled WGS sequence"/>
</dbReference>
<reference evidence="6 7" key="1">
    <citation type="journal article" date="2023" name="Nat. Commun.">
        <title>Origin of minicircular mitochondrial genomes in red algae.</title>
        <authorList>
            <person name="Lee Y."/>
            <person name="Cho C.H."/>
            <person name="Lee Y.M."/>
            <person name="Park S.I."/>
            <person name="Yang J.H."/>
            <person name="West J.A."/>
            <person name="Bhattacharya D."/>
            <person name="Yoon H.S."/>
        </authorList>
    </citation>
    <scope>NUCLEOTIDE SEQUENCE [LARGE SCALE GENOMIC DNA]</scope>
    <source>
        <strain evidence="6 7">CCMP1338</strain>
        <tissue evidence="6">Whole cell</tissue>
    </source>
</reference>
<organism evidence="6 7">
    <name type="scientific">Rhodosorus marinus</name>
    <dbReference type="NCBI Taxonomy" id="101924"/>
    <lineage>
        <taxon>Eukaryota</taxon>
        <taxon>Rhodophyta</taxon>
        <taxon>Stylonematophyceae</taxon>
        <taxon>Stylonematales</taxon>
        <taxon>Stylonemataceae</taxon>
        <taxon>Rhodosorus</taxon>
    </lineage>
</organism>
<evidence type="ECO:0000256" key="5">
    <source>
        <dbReference type="SAM" id="MobiDB-lite"/>
    </source>
</evidence>
<evidence type="ECO:0000256" key="1">
    <source>
        <dbReference type="ARBA" id="ARBA00004229"/>
    </source>
</evidence>
<proteinExistence type="predicted"/>